<evidence type="ECO:0000256" key="2">
    <source>
        <dbReference type="SAM" id="Phobius"/>
    </source>
</evidence>
<name>A0A8D4BHX5_STRFA</name>
<organism evidence="3 4">
    <name type="scientific">Streptomyces pratensis (strain ATCC 33331 / IAF-45CD)</name>
    <dbReference type="NCBI Taxonomy" id="591167"/>
    <lineage>
        <taxon>Bacteria</taxon>
        <taxon>Bacillati</taxon>
        <taxon>Actinomycetota</taxon>
        <taxon>Actinomycetes</taxon>
        <taxon>Kitasatosporales</taxon>
        <taxon>Streptomycetaceae</taxon>
        <taxon>Streptomyces</taxon>
    </lineage>
</organism>
<keyword evidence="2" id="KW-1133">Transmembrane helix</keyword>
<keyword evidence="1" id="KW-0378">Hydrolase</keyword>
<dbReference type="InterPro" id="IPR005754">
    <property type="entry name" value="Sortase"/>
</dbReference>
<evidence type="ECO:0000313" key="3">
    <source>
        <dbReference type="EMBL" id="ADW05475.1"/>
    </source>
</evidence>
<proteinExistence type="predicted"/>
<keyword evidence="2" id="KW-0472">Membrane</keyword>
<dbReference type="Gene3D" id="2.40.260.10">
    <property type="entry name" value="Sortase"/>
    <property type="match status" value="1"/>
</dbReference>
<evidence type="ECO:0000313" key="4">
    <source>
        <dbReference type="Proteomes" id="UP000002066"/>
    </source>
</evidence>
<dbReference type="AlphaFoldDB" id="A0A8D4BHX5"/>
<dbReference type="OrthoDB" id="525039at2"/>
<keyword evidence="2" id="KW-0812">Transmembrane</keyword>
<gene>
    <name evidence="3" type="ordered locus">Sfla_4063</name>
</gene>
<sequence>MAAPDSPAGTGRLLTGVTWAVLLLGLWLWGRAATAGNSAPTTGDVAAVGRPLGVPLPPAHDPLDGAAVPQRVEIPSVGIDASIVRRGLDDEGAIEPPPFEKPKAVGWYADGTEPGAEGAALFVGHVDTETKPAVFYGLSAAKPGDKVRVSRSDGKVAEFTVDDVQVFTRERFDAQKAYGPREDGRAELRLITCGGTYDHASRAYTANVVVSAYLTAEKSAGRSAGASGPVSAARSHA</sequence>
<dbReference type="InterPro" id="IPR042001">
    <property type="entry name" value="Sortase_F"/>
</dbReference>
<dbReference type="SUPFAM" id="SSF63817">
    <property type="entry name" value="Sortase"/>
    <property type="match status" value="1"/>
</dbReference>
<dbReference type="CDD" id="cd05829">
    <property type="entry name" value="Sortase_F"/>
    <property type="match status" value="1"/>
</dbReference>
<accession>A0A8D4BHX5</accession>
<feature type="transmembrane region" description="Helical" evidence="2">
    <location>
        <begin position="12"/>
        <end position="30"/>
    </location>
</feature>
<dbReference type="EMBL" id="CP002475">
    <property type="protein sequence ID" value="ADW05475.1"/>
    <property type="molecule type" value="Genomic_DNA"/>
</dbReference>
<dbReference type="InterPro" id="IPR023365">
    <property type="entry name" value="Sortase_dom-sf"/>
</dbReference>
<dbReference type="GO" id="GO:0016787">
    <property type="term" value="F:hydrolase activity"/>
    <property type="evidence" value="ECO:0007669"/>
    <property type="project" value="UniProtKB-KW"/>
</dbReference>
<evidence type="ECO:0000256" key="1">
    <source>
        <dbReference type="ARBA" id="ARBA00022801"/>
    </source>
</evidence>
<dbReference type="NCBIfam" id="NF033748">
    <property type="entry name" value="class_F_sortase"/>
    <property type="match status" value="1"/>
</dbReference>
<dbReference type="KEGG" id="sfa:Sfla_4063"/>
<reference evidence="3 4" key="1">
    <citation type="submission" date="2011-01" db="EMBL/GenBank/DDBJ databases">
        <title>Complete sequence of chromosome of Streptomyces flavogriseus ATCC 33331.</title>
        <authorList>
            <consortium name="US DOE Joint Genome Institute"/>
            <person name="Lucas S."/>
            <person name="Copeland A."/>
            <person name="Lapidus A."/>
            <person name="Cheng J.-F."/>
            <person name="Goodwin L."/>
            <person name="Pitluck S."/>
            <person name="Davenport K."/>
            <person name="Detter J.C."/>
            <person name="Han C."/>
            <person name="Tapia R."/>
            <person name="Land M."/>
            <person name="Hauser L."/>
            <person name="Kyrpides N."/>
            <person name="Ivanova N."/>
            <person name="Ovchinnikova G."/>
            <person name="Pagani I."/>
            <person name="Brumm P."/>
            <person name="Mead D."/>
            <person name="Woyke T."/>
        </authorList>
    </citation>
    <scope>NUCLEOTIDE SEQUENCE [LARGE SCALE GENOMIC DNA]</scope>
    <source>
        <strain evidence="4">ATCC 33331 / IAF-45CD</strain>
    </source>
</reference>
<dbReference type="Pfam" id="PF04203">
    <property type="entry name" value="Sortase"/>
    <property type="match status" value="1"/>
</dbReference>
<protein>
    <submittedName>
        <fullName evidence="3">Peptidase C60 sortase A and B</fullName>
    </submittedName>
</protein>
<dbReference type="Proteomes" id="UP000002066">
    <property type="component" value="Chromosome"/>
</dbReference>